<dbReference type="HAMAP" id="MF_00530">
    <property type="entry name" value="ATP_synth_epsil_bac"/>
    <property type="match status" value="1"/>
</dbReference>
<keyword evidence="2" id="KW-0813">Transport</keyword>
<dbReference type="EMBL" id="CP046171">
    <property type="protein sequence ID" value="QIS03344.1"/>
    <property type="molecule type" value="Genomic_DNA"/>
</dbReference>
<gene>
    <name evidence="2" type="primary">atpC</name>
    <name evidence="3" type="ORF">F5X71_14355</name>
</gene>
<evidence type="ECO:0000256" key="2">
    <source>
        <dbReference type="HAMAP-Rule" id="MF_00530"/>
    </source>
</evidence>
<keyword evidence="2" id="KW-0066">ATP synthesis</keyword>
<dbReference type="RefSeq" id="WP_167462413.1">
    <property type="nucleotide sequence ID" value="NZ_CP046171.1"/>
</dbReference>
<dbReference type="InterPro" id="IPR036771">
    <property type="entry name" value="ATPsynth_dsu/esu_N"/>
</dbReference>
<evidence type="ECO:0000313" key="4">
    <source>
        <dbReference type="Proteomes" id="UP000501705"/>
    </source>
</evidence>
<keyword evidence="1 2" id="KW-0139">CF(1)</keyword>
<dbReference type="InterPro" id="IPR001469">
    <property type="entry name" value="ATP_synth_F1_dsu/esu"/>
</dbReference>
<dbReference type="GO" id="GO:0005524">
    <property type="term" value="F:ATP binding"/>
    <property type="evidence" value="ECO:0007669"/>
    <property type="project" value="UniProtKB-UniRule"/>
</dbReference>
<keyword evidence="2" id="KW-0375">Hydrogen ion transport</keyword>
<dbReference type="Proteomes" id="UP000501705">
    <property type="component" value="Chromosome"/>
</dbReference>
<comment type="subunit">
    <text evidence="2">F-type ATPases have 2 components, CF(1) - the catalytic core - and CF(0) - the membrane proton channel. CF(1) has five subunits: alpha(3), beta(3), gamma(1), delta(1), epsilon(1). CF(0) has three main subunits: a, b and c.</text>
</comment>
<dbReference type="GO" id="GO:0045259">
    <property type="term" value="C:proton-transporting ATP synthase complex"/>
    <property type="evidence" value="ECO:0007669"/>
    <property type="project" value="UniProtKB-KW"/>
</dbReference>
<dbReference type="AlphaFoldDB" id="A0A6G9XR01"/>
<proteinExistence type="inferred from homology"/>
<comment type="subcellular location">
    <subcellularLocation>
        <location evidence="2">Cell membrane</location>
        <topology evidence="2">Peripheral membrane protein</topology>
    </subcellularLocation>
</comment>
<dbReference type="GO" id="GO:0005886">
    <property type="term" value="C:plasma membrane"/>
    <property type="evidence" value="ECO:0007669"/>
    <property type="project" value="UniProtKB-SubCell"/>
</dbReference>
<reference evidence="3 4" key="1">
    <citation type="journal article" date="2019" name="ACS Chem. Biol.">
        <title>Identification and Mobilization of a Cryptic Antibiotic Biosynthesis Gene Locus from a Human-Pathogenic Nocardia Isolate.</title>
        <authorList>
            <person name="Herisse M."/>
            <person name="Ishida K."/>
            <person name="Porter J.L."/>
            <person name="Howden B."/>
            <person name="Hertweck C."/>
            <person name="Stinear T.P."/>
            <person name="Pidot S.J."/>
        </authorList>
    </citation>
    <scope>NUCLEOTIDE SEQUENCE [LARGE SCALE GENOMIC DNA]</scope>
    <source>
        <strain evidence="3 4">AUSMDU00024985</strain>
    </source>
</reference>
<sequence length="145" mass="15880">MQRSSARDAKVRAARGLAVVLAVPGYREFVFRADRVRVPTVDGVQVLEPGHDRVDATLDIGVLTVRAGTREWLAALHGGELRAADDEIRLTAQGLEFAERIDVARARTAQTDAAQRLTDDRRDTEARAALQRANVRLAVAARTRA</sequence>
<comment type="function">
    <text evidence="2">Produces ATP from ADP in the presence of a proton gradient across the membrane.</text>
</comment>
<comment type="similarity">
    <text evidence="2">Belongs to the ATPase epsilon chain family.</text>
</comment>
<accession>A0A6G9XR01</accession>
<dbReference type="SUPFAM" id="SSF51344">
    <property type="entry name" value="Epsilon subunit of F1F0-ATP synthase N-terminal domain"/>
    <property type="match status" value="1"/>
</dbReference>
<name>A0A6G9XR01_NOCBR</name>
<keyword evidence="2" id="KW-0472">Membrane</keyword>
<dbReference type="Gene3D" id="2.60.15.10">
    <property type="entry name" value="F0F1 ATP synthase delta/epsilon subunit, N-terminal"/>
    <property type="match status" value="1"/>
</dbReference>
<keyword evidence="2" id="KW-1003">Cell membrane</keyword>
<organism evidence="3 4">
    <name type="scientific">Nocardia brasiliensis</name>
    <dbReference type="NCBI Taxonomy" id="37326"/>
    <lineage>
        <taxon>Bacteria</taxon>
        <taxon>Bacillati</taxon>
        <taxon>Actinomycetota</taxon>
        <taxon>Actinomycetes</taxon>
        <taxon>Mycobacteriales</taxon>
        <taxon>Nocardiaceae</taxon>
        <taxon>Nocardia</taxon>
    </lineage>
</organism>
<dbReference type="GO" id="GO:0046933">
    <property type="term" value="F:proton-transporting ATP synthase activity, rotational mechanism"/>
    <property type="evidence" value="ECO:0007669"/>
    <property type="project" value="UniProtKB-UniRule"/>
</dbReference>
<evidence type="ECO:0000313" key="3">
    <source>
        <dbReference type="EMBL" id="QIS03344.1"/>
    </source>
</evidence>
<evidence type="ECO:0000256" key="1">
    <source>
        <dbReference type="ARBA" id="ARBA00023196"/>
    </source>
</evidence>
<keyword evidence="2" id="KW-0406">Ion transport</keyword>
<protein>
    <recommendedName>
        <fullName evidence="2">ATP synthase epsilon chain</fullName>
    </recommendedName>
    <alternativeName>
        <fullName evidence="2">ATP synthase F1 sector epsilon subunit</fullName>
    </alternativeName>
    <alternativeName>
        <fullName evidence="2">F-ATPase epsilon subunit</fullName>
    </alternativeName>
</protein>